<dbReference type="eggNOG" id="COG1216">
    <property type="taxonomic scope" value="Bacteria"/>
</dbReference>
<dbReference type="InterPro" id="IPR050834">
    <property type="entry name" value="Glycosyltransf_2"/>
</dbReference>
<evidence type="ECO:0000313" key="2">
    <source>
        <dbReference type="EMBL" id="EEG51053.1"/>
    </source>
</evidence>
<dbReference type="CDD" id="cd00761">
    <property type="entry name" value="Glyco_tranf_GTA_type"/>
    <property type="match status" value="1"/>
</dbReference>
<sequence length="280" mass="32449">MNELISVVIPSYNRKNTILSCIRSVLEQTYSNLEVIVIDDGSTDYTYTLFNDSFDDRVKFFRYEENRGACYARNLGAELSSGAYIAFQDSDDIWKKTKLAKELSYLKKENADMVFCGMNRKDPIHKTSKYYPDETFRSDRNILAQLLENNAVSTQTILIKREVINKIKFDVTFKRYQDWDFALQAASSGIKIAYLAEGLVDSTIQGNSISANVKEGVAYEHLIEKHMDLYNKNPRALAAIYKKIGNSYRNSNRKKSRYFFKMSLKTQFHLKVFVKWIVGR</sequence>
<dbReference type="InterPro" id="IPR029044">
    <property type="entry name" value="Nucleotide-diphossugar_trans"/>
</dbReference>
<dbReference type="Pfam" id="PF00535">
    <property type="entry name" value="Glycos_transf_2"/>
    <property type="match status" value="1"/>
</dbReference>
<reference evidence="2 3" key="2">
    <citation type="submission" date="2009-02" db="EMBL/GenBank/DDBJ databases">
        <title>Draft genome sequence of Blautia hydrogenotrophica DSM 10507 (Ruminococcus hydrogenotrophicus DSM 10507).</title>
        <authorList>
            <person name="Sudarsanam P."/>
            <person name="Ley R."/>
            <person name="Guruge J."/>
            <person name="Turnbaugh P.J."/>
            <person name="Mahowald M."/>
            <person name="Liep D."/>
            <person name="Gordon J."/>
        </authorList>
    </citation>
    <scope>NUCLEOTIDE SEQUENCE [LARGE SCALE GENOMIC DNA]</scope>
    <source>
        <strain evidence="3">DSM 10507 / JCM 14656 / S5a33</strain>
    </source>
</reference>
<dbReference type="InterPro" id="IPR001173">
    <property type="entry name" value="Glyco_trans_2-like"/>
</dbReference>
<dbReference type="EMBL" id="ACBZ01000002">
    <property type="protein sequence ID" value="EEG51053.1"/>
    <property type="molecule type" value="Genomic_DNA"/>
</dbReference>
<dbReference type="Proteomes" id="UP000003100">
    <property type="component" value="Unassembled WGS sequence"/>
</dbReference>
<dbReference type="SUPFAM" id="SSF53448">
    <property type="entry name" value="Nucleotide-diphospho-sugar transferases"/>
    <property type="match status" value="1"/>
</dbReference>
<dbReference type="PATRIC" id="fig|476272.21.peg.3116"/>
<organism evidence="2 3">
    <name type="scientific">Blautia hydrogenotrophica (strain DSM 10507 / JCM 14656 / S5a33)</name>
    <name type="common">Ruminococcus hydrogenotrophicus</name>
    <dbReference type="NCBI Taxonomy" id="476272"/>
    <lineage>
        <taxon>Bacteria</taxon>
        <taxon>Bacillati</taxon>
        <taxon>Bacillota</taxon>
        <taxon>Clostridia</taxon>
        <taxon>Lachnospirales</taxon>
        <taxon>Lachnospiraceae</taxon>
        <taxon>Blautia</taxon>
    </lineage>
</organism>
<accession>C0CGZ7</accession>
<name>C0CGZ7_BLAHS</name>
<evidence type="ECO:0000259" key="1">
    <source>
        <dbReference type="Pfam" id="PF00535"/>
    </source>
</evidence>
<dbReference type="Gene3D" id="3.90.550.10">
    <property type="entry name" value="Spore Coat Polysaccharide Biosynthesis Protein SpsA, Chain A"/>
    <property type="match status" value="1"/>
</dbReference>
<gene>
    <name evidence="2" type="ORF">RUMHYD_00110</name>
</gene>
<proteinExistence type="predicted"/>
<dbReference type="PANTHER" id="PTHR43685">
    <property type="entry name" value="GLYCOSYLTRANSFERASE"/>
    <property type="match status" value="1"/>
</dbReference>
<comment type="caution">
    <text evidence="2">The sequence shown here is derived from an EMBL/GenBank/DDBJ whole genome shotgun (WGS) entry which is preliminary data.</text>
</comment>
<keyword evidence="3" id="KW-1185">Reference proteome</keyword>
<protein>
    <recommendedName>
        <fullName evidence="1">Glycosyltransferase 2-like domain-containing protein</fullName>
    </recommendedName>
</protein>
<feature type="domain" description="Glycosyltransferase 2-like" evidence="1">
    <location>
        <begin position="6"/>
        <end position="163"/>
    </location>
</feature>
<reference evidence="2 3" key="1">
    <citation type="submission" date="2009-01" db="EMBL/GenBank/DDBJ databases">
        <authorList>
            <person name="Fulton L."/>
            <person name="Clifton S."/>
            <person name="Fulton B."/>
            <person name="Xu J."/>
            <person name="Minx P."/>
            <person name="Pepin K.H."/>
            <person name="Johnson M."/>
            <person name="Bhonagiri V."/>
            <person name="Nash W.E."/>
            <person name="Mardis E.R."/>
            <person name="Wilson R.K."/>
        </authorList>
    </citation>
    <scope>NUCLEOTIDE SEQUENCE [LARGE SCALE GENOMIC DNA]</scope>
    <source>
        <strain evidence="3">DSM 10507 / JCM 14656 / S5a33</strain>
    </source>
</reference>
<dbReference type="GeneID" id="86821276"/>
<dbReference type="PANTHER" id="PTHR43685:SF2">
    <property type="entry name" value="GLYCOSYLTRANSFERASE 2-LIKE DOMAIN-CONTAINING PROTEIN"/>
    <property type="match status" value="1"/>
</dbReference>
<dbReference type="AlphaFoldDB" id="C0CGZ7"/>
<dbReference type="RefSeq" id="WP_005944748.1">
    <property type="nucleotide sequence ID" value="NZ_CP136423.1"/>
</dbReference>
<dbReference type="HOGENOM" id="CLU_025996_0_5_9"/>
<evidence type="ECO:0000313" key="3">
    <source>
        <dbReference type="Proteomes" id="UP000003100"/>
    </source>
</evidence>